<reference evidence="1 2" key="1">
    <citation type="journal article" date="2018" name="Sci. Rep.">
        <title>Genomic signatures of local adaptation to the degree of environmental predictability in rotifers.</title>
        <authorList>
            <person name="Franch-Gras L."/>
            <person name="Hahn C."/>
            <person name="Garcia-Roger E.M."/>
            <person name="Carmona M.J."/>
            <person name="Serra M."/>
            <person name="Gomez A."/>
        </authorList>
    </citation>
    <scope>NUCLEOTIDE SEQUENCE [LARGE SCALE GENOMIC DNA]</scope>
    <source>
        <strain evidence="1">HYR1</strain>
    </source>
</reference>
<dbReference type="Proteomes" id="UP000276133">
    <property type="component" value="Unassembled WGS sequence"/>
</dbReference>
<proteinExistence type="predicted"/>
<accession>A0A3M7SPD5</accession>
<comment type="caution">
    <text evidence="1">The sequence shown here is derived from an EMBL/GenBank/DDBJ whole genome shotgun (WGS) entry which is preliminary data.</text>
</comment>
<dbReference type="EMBL" id="REGN01000997">
    <property type="protein sequence ID" value="RNA37711.1"/>
    <property type="molecule type" value="Genomic_DNA"/>
</dbReference>
<name>A0A3M7SPD5_BRAPC</name>
<sequence>MASNFNIINLFVDRLINSFLNKRSDTKSVHQIEVLKSNFCNILIKLIRMRNPDHKFKPTQFYKCHEFPRQNFINIIFIFKEKLALNKFCDSKEYSQFKFNKLYLFSTSTKNKKIQGFLNDKFQQFNID</sequence>
<organism evidence="1 2">
    <name type="scientific">Brachionus plicatilis</name>
    <name type="common">Marine rotifer</name>
    <name type="synonym">Brachionus muelleri</name>
    <dbReference type="NCBI Taxonomy" id="10195"/>
    <lineage>
        <taxon>Eukaryota</taxon>
        <taxon>Metazoa</taxon>
        <taxon>Spiralia</taxon>
        <taxon>Gnathifera</taxon>
        <taxon>Rotifera</taxon>
        <taxon>Eurotatoria</taxon>
        <taxon>Monogononta</taxon>
        <taxon>Pseudotrocha</taxon>
        <taxon>Ploima</taxon>
        <taxon>Brachionidae</taxon>
        <taxon>Brachionus</taxon>
    </lineage>
</organism>
<dbReference type="AlphaFoldDB" id="A0A3M7SPD5"/>
<gene>
    <name evidence="1" type="ORF">BpHYR1_008232</name>
</gene>
<evidence type="ECO:0000313" key="1">
    <source>
        <dbReference type="EMBL" id="RNA37711.1"/>
    </source>
</evidence>
<keyword evidence="2" id="KW-1185">Reference proteome</keyword>
<evidence type="ECO:0000313" key="2">
    <source>
        <dbReference type="Proteomes" id="UP000276133"/>
    </source>
</evidence>
<protein>
    <submittedName>
        <fullName evidence="1">Uncharacterized protein</fullName>
    </submittedName>
</protein>